<dbReference type="Gene3D" id="2.30.42.10">
    <property type="match status" value="1"/>
</dbReference>
<dbReference type="GO" id="GO:0016740">
    <property type="term" value="F:transferase activity"/>
    <property type="evidence" value="ECO:0007669"/>
    <property type="project" value="UniProtKB-KW"/>
</dbReference>
<dbReference type="EMBL" id="JAPQES010000002">
    <property type="protein sequence ID" value="MCY6370304.1"/>
    <property type="molecule type" value="Genomic_DNA"/>
</dbReference>
<dbReference type="RefSeq" id="WP_268049049.1">
    <property type="nucleotide sequence ID" value="NZ_JAPQES010000002.1"/>
</dbReference>
<feature type="transmembrane region" description="Helical" evidence="1">
    <location>
        <begin position="7"/>
        <end position="25"/>
    </location>
</feature>
<keyword evidence="4" id="KW-1185">Reference proteome</keyword>
<comment type="caution">
    <text evidence="3">The sequence shown here is derived from an EMBL/GenBank/DDBJ whole genome shotgun (WGS) entry which is preliminary data.</text>
</comment>
<keyword evidence="1" id="KW-1133">Transmembrane helix</keyword>
<dbReference type="Pfam" id="PF13180">
    <property type="entry name" value="PDZ_2"/>
    <property type="match status" value="1"/>
</dbReference>
<evidence type="ECO:0000313" key="3">
    <source>
        <dbReference type="EMBL" id="MCY6370304.1"/>
    </source>
</evidence>
<evidence type="ECO:0000256" key="1">
    <source>
        <dbReference type="SAM" id="Phobius"/>
    </source>
</evidence>
<keyword evidence="1" id="KW-0472">Membrane</keyword>
<keyword evidence="3" id="KW-0378">Hydrolase</keyword>
<dbReference type="InterPro" id="IPR036034">
    <property type="entry name" value="PDZ_sf"/>
</dbReference>
<keyword evidence="3" id="KW-0808">Transferase</keyword>
<name>A0ABT4CQN4_9CLOT</name>
<feature type="transmembrane region" description="Helical" evidence="1">
    <location>
        <begin position="400"/>
        <end position="418"/>
    </location>
</feature>
<dbReference type="PROSITE" id="PS51494">
    <property type="entry name" value="SPOIVB"/>
    <property type="match status" value="1"/>
</dbReference>
<evidence type="ECO:0000313" key="4">
    <source>
        <dbReference type="Proteomes" id="UP001079657"/>
    </source>
</evidence>
<sequence length="429" mass="47280">MKNKMKCIICWILIPLIILSIGIYYKTIALPDTIFVREGQELRSNYIIKFNKDTLKTKDIKQNDQILDVSLLGVLPIKSVSVKSIPEIYVYPGGTPVGVKLSTKGVLVVAFSDIETSKGKVVSPSAESGIQVGDVVTKINDSSINGSDELIKELESNKSKKMKITLERNDKIIEKVVKPIKDKSDNEYKIGLWVRDSTSGVGTLTFYDKKSSKFAALGHPITDVDTGTILKISNGEVVQSSIISLRKGQKGNPGELRGIFINEEVSLGKVNKNTICGIYGDGNDKLIGSKYNKPMKIALRNEIKEGAAKILTTIDGTQPKLYDIKIEKLLTQDEPGPKSMIIKVTDPVLLSKTGGIVQGMSGSPIIQGDKIVGAVTHVLINRPDVGYGIYIEWMLKETDILLLLIKLCIFVVILKIFLTKKEFSYFCRI</sequence>
<dbReference type="GO" id="GO:0016787">
    <property type="term" value="F:hydrolase activity"/>
    <property type="evidence" value="ECO:0007669"/>
    <property type="project" value="UniProtKB-KW"/>
</dbReference>
<dbReference type="Proteomes" id="UP001079657">
    <property type="component" value="Unassembled WGS sequence"/>
</dbReference>
<organism evidence="3 4">
    <name type="scientific">Clostridium ganghwense</name>
    <dbReference type="NCBI Taxonomy" id="312089"/>
    <lineage>
        <taxon>Bacteria</taxon>
        <taxon>Bacillati</taxon>
        <taxon>Bacillota</taxon>
        <taxon>Clostridia</taxon>
        <taxon>Eubacteriales</taxon>
        <taxon>Clostridiaceae</taxon>
        <taxon>Clostridium</taxon>
    </lineage>
</organism>
<keyword evidence="1" id="KW-0812">Transmembrane</keyword>
<gene>
    <name evidence="3" type="primary">spoIVB</name>
    <name evidence="3" type="ORF">OXH55_06625</name>
</gene>
<evidence type="ECO:0000259" key="2">
    <source>
        <dbReference type="PROSITE" id="PS51494"/>
    </source>
</evidence>
<proteinExistence type="predicted"/>
<dbReference type="Pfam" id="PF05580">
    <property type="entry name" value="Peptidase_S55"/>
    <property type="match status" value="1"/>
</dbReference>
<dbReference type="NCBIfam" id="TIGR02860">
    <property type="entry name" value="spore_IV_B"/>
    <property type="match status" value="1"/>
</dbReference>
<dbReference type="InterPro" id="IPR001478">
    <property type="entry name" value="PDZ"/>
</dbReference>
<feature type="domain" description="Peptidase S55" evidence="2">
    <location>
        <begin position="171"/>
        <end position="410"/>
    </location>
</feature>
<dbReference type="EC" id="3.4.21.116" evidence="3"/>
<dbReference type="InterPro" id="IPR014219">
    <property type="entry name" value="SpoIVB"/>
</dbReference>
<dbReference type="SUPFAM" id="SSF50156">
    <property type="entry name" value="PDZ domain-like"/>
    <property type="match status" value="1"/>
</dbReference>
<accession>A0ABT4CQN4</accession>
<reference evidence="3" key="1">
    <citation type="submission" date="2022-12" db="EMBL/GenBank/DDBJ databases">
        <authorList>
            <person name="Wang J."/>
        </authorList>
    </citation>
    <scope>NUCLEOTIDE SEQUENCE</scope>
    <source>
        <strain evidence="3">HY-42-06</strain>
    </source>
</reference>
<dbReference type="InterPro" id="IPR008763">
    <property type="entry name" value="Peptidase_S55"/>
</dbReference>
<protein>
    <submittedName>
        <fullName evidence="3">SpoIVB peptidase</fullName>
        <ecNumber evidence="3">3.4.21.116</ecNumber>
    </submittedName>
</protein>